<dbReference type="Gene3D" id="1.20.1560.10">
    <property type="entry name" value="ABC transporter type 1, transmembrane domain"/>
    <property type="match status" value="1"/>
</dbReference>
<comment type="similarity">
    <text evidence="1">Belongs to the ABC transporter superfamily. ABCD family. Peroxisomal fatty acyl CoA transporter (TC 3.A.1.203) subfamily.</text>
</comment>
<dbReference type="SMART" id="SM00382">
    <property type="entry name" value="AAA"/>
    <property type="match status" value="1"/>
</dbReference>
<dbReference type="GO" id="GO:0005778">
    <property type="term" value="C:peroxisomal membrane"/>
    <property type="evidence" value="ECO:0007669"/>
    <property type="project" value="TreeGrafter"/>
</dbReference>
<keyword evidence="11" id="KW-1185">Reference proteome</keyword>
<dbReference type="GO" id="GO:0016887">
    <property type="term" value="F:ATP hydrolysis activity"/>
    <property type="evidence" value="ECO:0007669"/>
    <property type="project" value="InterPro"/>
</dbReference>
<evidence type="ECO:0000313" key="11">
    <source>
        <dbReference type="Proteomes" id="UP000195570"/>
    </source>
</evidence>
<dbReference type="PANTHER" id="PTHR11384">
    <property type="entry name" value="ATP-BINDING CASSETTE, SUB-FAMILY D MEMBER"/>
    <property type="match status" value="1"/>
</dbReference>
<dbReference type="GO" id="GO:0015910">
    <property type="term" value="P:long-chain fatty acid import into peroxisome"/>
    <property type="evidence" value="ECO:0007669"/>
    <property type="project" value="TreeGrafter"/>
</dbReference>
<feature type="domain" description="ABC transporter" evidence="9">
    <location>
        <begin position="424"/>
        <end position="641"/>
    </location>
</feature>
<dbReference type="VEuPathDB" id="TriTrypDB:TEOVI_000383200"/>
<dbReference type="PANTHER" id="PTHR11384:SF70">
    <property type="entry name" value="TRANSPORTER, PUTATIVE-RELATED"/>
    <property type="match status" value="1"/>
</dbReference>
<evidence type="ECO:0000256" key="6">
    <source>
        <dbReference type="ARBA" id="ARBA00022989"/>
    </source>
</evidence>
<dbReference type="GO" id="GO:0005324">
    <property type="term" value="F:long-chain fatty acid transmembrane transporter activity"/>
    <property type="evidence" value="ECO:0007669"/>
    <property type="project" value="TreeGrafter"/>
</dbReference>
<dbReference type="Gene3D" id="3.40.50.300">
    <property type="entry name" value="P-loop containing nucleotide triphosphate hydrolases"/>
    <property type="match status" value="1"/>
</dbReference>
<evidence type="ECO:0000256" key="7">
    <source>
        <dbReference type="ARBA" id="ARBA00023136"/>
    </source>
</evidence>
<evidence type="ECO:0000256" key="8">
    <source>
        <dbReference type="SAM" id="Phobius"/>
    </source>
</evidence>
<evidence type="ECO:0000313" key="10">
    <source>
        <dbReference type="EMBL" id="SCU72256.1"/>
    </source>
</evidence>
<sequence>MSSVLDGLKQLLVASPFSHAKYALLVVIALLFQGVHKCVLARRANPSSPRRHAGKASGRHRRPTVRFDSTLFWRVVGLLRICFPSVLSPESGTMVALTLLLALRTRLTLMLSRVAGNNVKALVQKNFRELLLGIGDIALYALPATVVNVGIGYTISSIEWRFRERLQHALHKEYFQGRRVYDLATTGTVDNPGHRVTNDVQCFSRELAVLIPSILKPSMDIVTFSSALAEHGGHNESLLIFSYYAFVAVLFRLILPNFATMMAASHAKEGNLRTMHTQLLHHAEEVAFYRGADVERATADRLLRSYLRLESNIKRLKWWSTLVSSMFVEYGSTCVGLAVCGFAVARRADSMDAAGMAQLYARNAKLCTSLAKSIARLFSIHLKVSAVCGGAHRVGELQDSLRSLERNERETTLSLVEESSDDKIVFKNAYILSPSDKMILANYNATFKAGRHVLIMGCNGAGKTALIRVITGVWSLREGSLKRPPPSQMVVLTQRVYLPPGTLRTQFTYPTSEADKRAGDIEDAKLVEFATRVGLRGLLTRVGGLDAWKEWSEVLSGGERQRVAFVRALYHRPTFVFLDECTSAVSQNIEPTLYKLLLDEGMTLITTSHRESLKKFHHDIMMLDGVGGYTETEVGQPRVTI</sequence>
<gene>
    <name evidence="10" type="ORF">TEOVI_000383200</name>
</gene>
<protein>
    <submittedName>
        <fullName evidence="10">Glycosomal transporter (GAT2)</fullName>
    </submittedName>
</protein>
<organism evidence="10 11">
    <name type="scientific">Trypanosoma equiperdum</name>
    <dbReference type="NCBI Taxonomy" id="5694"/>
    <lineage>
        <taxon>Eukaryota</taxon>
        <taxon>Discoba</taxon>
        <taxon>Euglenozoa</taxon>
        <taxon>Kinetoplastea</taxon>
        <taxon>Metakinetoplastina</taxon>
        <taxon>Trypanosomatida</taxon>
        <taxon>Trypanosomatidae</taxon>
        <taxon>Trypanosoma</taxon>
    </lineage>
</organism>
<keyword evidence="2" id="KW-0813">Transport</keyword>
<dbReference type="GO" id="GO:0006635">
    <property type="term" value="P:fatty acid beta-oxidation"/>
    <property type="evidence" value="ECO:0007669"/>
    <property type="project" value="TreeGrafter"/>
</dbReference>
<evidence type="ECO:0000256" key="1">
    <source>
        <dbReference type="ARBA" id="ARBA00008575"/>
    </source>
</evidence>
<evidence type="ECO:0000256" key="4">
    <source>
        <dbReference type="ARBA" id="ARBA00022741"/>
    </source>
</evidence>
<dbReference type="Pfam" id="PF00005">
    <property type="entry name" value="ABC_tran"/>
    <property type="match status" value="1"/>
</dbReference>
<dbReference type="SUPFAM" id="SSF90123">
    <property type="entry name" value="ABC transporter transmembrane region"/>
    <property type="match status" value="1"/>
</dbReference>
<dbReference type="SUPFAM" id="SSF52540">
    <property type="entry name" value="P-loop containing nucleoside triphosphate hydrolases"/>
    <property type="match status" value="1"/>
</dbReference>
<dbReference type="AlphaFoldDB" id="A0A1G4IIJ3"/>
<feature type="transmembrane region" description="Helical" evidence="8">
    <location>
        <begin position="318"/>
        <end position="344"/>
    </location>
</feature>
<dbReference type="Pfam" id="PF06472">
    <property type="entry name" value="ABC_membrane_2"/>
    <property type="match status" value="1"/>
</dbReference>
<name>A0A1G4IIJ3_TRYEQ</name>
<evidence type="ECO:0000259" key="9">
    <source>
        <dbReference type="PROSITE" id="PS50893"/>
    </source>
</evidence>
<dbReference type="GO" id="GO:0140359">
    <property type="term" value="F:ABC-type transporter activity"/>
    <property type="evidence" value="ECO:0007669"/>
    <property type="project" value="InterPro"/>
</dbReference>
<dbReference type="GeneID" id="92377772"/>
<dbReference type="GO" id="GO:0005524">
    <property type="term" value="F:ATP binding"/>
    <property type="evidence" value="ECO:0007669"/>
    <property type="project" value="UniProtKB-KW"/>
</dbReference>
<evidence type="ECO:0000256" key="3">
    <source>
        <dbReference type="ARBA" id="ARBA00022692"/>
    </source>
</evidence>
<feature type="transmembrane region" description="Helical" evidence="8">
    <location>
        <begin position="20"/>
        <end position="40"/>
    </location>
</feature>
<evidence type="ECO:0000256" key="5">
    <source>
        <dbReference type="ARBA" id="ARBA00022840"/>
    </source>
</evidence>
<dbReference type="InterPro" id="IPR036640">
    <property type="entry name" value="ABC1_TM_sf"/>
</dbReference>
<comment type="caution">
    <text evidence="10">The sequence shown here is derived from an EMBL/GenBank/DDBJ whole genome shotgun (WGS) entry which is preliminary data.</text>
</comment>
<dbReference type="RefSeq" id="XP_067082773.1">
    <property type="nucleotide sequence ID" value="XM_067226672.1"/>
</dbReference>
<dbReference type="PROSITE" id="PS50893">
    <property type="entry name" value="ABC_TRANSPORTER_2"/>
    <property type="match status" value="1"/>
</dbReference>
<proteinExistence type="inferred from homology"/>
<feature type="transmembrane region" description="Helical" evidence="8">
    <location>
        <begin position="130"/>
        <end position="155"/>
    </location>
</feature>
<keyword evidence="7 8" id="KW-0472">Membrane</keyword>
<dbReference type="Proteomes" id="UP000195570">
    <property type="component" value="Unassembled WGS sequence"/>
</dbReference>
<feature type="transmembrane region" description="Helical" evidence="8">
    <location>
        <begin position="238"/>
        <end position="255"/>
    </location>
</feature>
<keyword evidence="5" id="KW-0067">ATP-binding</keyword>
<dbReference type="GO" id="GO:0042760">
    <property type="term" value="P:very long-chain fatty acid catabolic process"/>
    <property type="evidence" value="ECO:0007669"/>
    <property type="project" value="TreeGrafter"/>
</dbReference>
<dbReference type="PROSITE" id="PS00211">
    <property type="entry name" value="ABC_TRANSPORTER_1"/>
    <property type="match status" value="1"/>
</dbReference>
<reference evidence="10" key="1">
    <citation type="submission" date="2016-09" db="EMBL/GenBank/DDBJ databases">
        <authorList>
            <person name="Hebert L."/>
            <person name="Moumen B."/>
        </authorList>
    </citation>
    <scope>NUCLEOTIDE SEQUENCE [LARGE SCALE GENOMIC DNA]</scope>
    <source>
        <strain evidence="10">OVI</strain>
    </source>
</reference>
<dbReference type="InterPro" id="IPR011527">
    <property type="entry name" value="ABC1_TM_dom"/>
</dbReference>
<accession>A0A1G4IIJ3</accession>
<dbReference type="EMBL" id="CZPT02001829">
    <property type="protein sequence ID" value="SCU72256.1"/>
    <property type="molecule type" value="Genomic_DNA"/>
</dbReference>
<dbReference type="InterPro" id="IPR027417">
    <property type="entry name" value="P-loop_NTPase"/>
</dbReference>
<dbReference type="InterPro" id="IPR003439">
    <property type="entry name" value="ABC_transporter-like_ATP-bd"/>
</dbReference>
<dbReference type="InterPro" id="IPR003593">
    <property type="entry name" value="AAA+_ATPase"/>
</dbReference>
<dbReference type="InterPro" id="IPR050835">
    <property type="entry name" value="ABC_transporter_sub-D"/>
</dbReference>
<dbReference type="InterPro" id="IPR017871">
    <property type="entry name" value="ABC_transporter-like_CS"/>
</dbReference>
<evidence type="ECO:0000256" key="2">
    <source>
        <dbReference type="ARBA" id="ARBA00022448"/>
    </source>
</evidence>
<keyword evidence="4" id="KW-0547">Nucleotide-binding</keyword>
<dbReference type="CDD" id="cd03223">
    <property type="entry name" value="ABCD_peroxisomal_ALDP"/>
    <property type="match status" value="1"/>
</dbReference>
<keyword evidence="3 8" id="KW-0812">Transmembrane</keyword>
<dbReference type="GO" id="GO:0007031">
    <property type="term" value="P:peroxisome organization"/>
    <property type="evidence" value="ECO:0007669"/>
    <property type="project" value="TreeGrafter"/>
</dbReference>
<keyword evidence="6 8" id="KW-1133">Transmembrane helix</keyword>